<dbReference type="EMBL" id="AMZH03021598">
    <property type="protein sequence ID" value="RRT38060.1"/>
    <property type="molecule type" value="Genomic_DNA"/>
</dbReference>
<evidence type="ECO:0000313" key="2">
    <source>
        <dbReference type="Proteomes" id="UP000287651"/>
    </source>
</evidence>
<feature type="non-terminal residue" evidence="1">
    <location>
        <position position="1"/>
    </location>
</feature>
<sequence length="157" mass="17656">TSSGRSRTSGQVQDLIFDTLIRRLEKVFSGGENDMTNANLAVKSSHPRTVGPPTGMTAWWRVRRHEDGGRLYSGVEVWVTFQCLSLSLTPIISIGEFPLPAMYSTLASNPSFGSAVEHRLFYRPFRPVLHYWSDSYHEPTPLKFSKLVPLTSNRSVL</sequence>
<gene>
    <name evidence="1" type="ORF">B296_00046588</name>
</gene>
<reference evidence="1 2" key="1">
    <citation type="journal article" date="2014" name="Agronomy (Basel)">
        <title>A Draft Genome Sequence for Ensete ventricosum, the Drought-Tolerant Tree Against Hunger.</title>
        <authorList>
            <person name="Harrison J."/>
            <person name="Moore K.A."/>
            <person name="Paszkiewicz K."/>
            <person name="Jones T."/>
            <person name="Grant M."/>
            <person name="Ambacheew D."/>
            <person name="Muzemil S."/>
            <person name="Studholme D.J."/>
        </authorList>
    </citation>
    <scope>NUCLEOTIDE SEQUENCE [LARGE SCALE GENOMIC DNA]</scope>
</reference>
<evidence type="ECO:0000313" key="1">
    <source>
        <dbReference type="EMBL" id="RRT38060.1"/>
    </source>
</evidence>
<dbReference type="AlphaFoldDB" id="A0A426XF37"/>
<name>A0A426XF37_ENSVE</name>
<dbReference type="Proteomes" id="UP000287651">
    <property type="component" value="Unassembled WGS sequence"/>
</dbReference>
<protein>
    <submittedName>
        <fullName evidence="1">Uncharacterized protein</fullName>
    </submittedName>
</protein>
<organism evidence="1 2">
    <name type="scientific">Ensete ventricosum</name>
    <name type="common">Abyssinian banana</name>
    <name type="synonym">Musa ensete</name>
    <dbReference type="NCBI Taxonomy" id="4639"/>
    <lineage>
        <taxon>Eukaryota</taxon>
        <taxon>Viridiplantae</taxon>
        <taxon>Streptophyta</taxon>
        <taxon>Embryophyta</taxon>
        <taxon>Tracheophyta</taxon>
        <taxon>Spermatophyta</taxon>
        <taxon>Magnoliopsida</taxon>
        <taxon>Liliopsida</taxon>
        <taxon>Zingiberales</taxon>
        <taxon>Musaceae</taxon>
        <taxon>Ensete</taxon>
    </lineage>
</organism>
<proteinExistence type="predicted"/>
<comment type="caution">
    <text evidence="1">The sequence shown here is derived from an EMBL/GenBank/DDBJ whole genome shotgun (WGS) entry which is preliminary data.</text>
</comment>
<accession>A0A426XF37</accession>